<dbReference type="EMBL" id="JI170947">
    <property type="protein sequence ID" value="ADY44877.1"/>
    <property type="molecule type" value="mRNA"/>
</dbReference>
<dbReference type="GO" id="GO:0003729">
    <property type="term" value="F:mRNA binding"/>
    <property type="evidence" value="ECO:0007669"/>
    <property type="project" value="InterPro"/>
</dbReference>
<sequence>MMAAMLNELMGPKRNADFGDTNEPDFDEPDVCKHFLVAFCPNEMFRNTKADLGYCSKIHDPALRTKYRQSSRFEKLGYEEDFLNKIRRLDDEVRRKIEKNERRLAVTQPLASVATTSEDGEVESDAQRRQKELVAEQQSSLSAKISECMDKAEKLGAQGKVDEAKEAVRQAEKFKQERTALERLLTQSSTPANHIEDLANQLSKPMEVCQVCGCFMLVNDVQQRIDDHYAGKQHMAYAKIRATIEEMDKKREEKRKKALIEGKCAARLKEHLNAKRTFSLNTASGFLFFSFCFQMSVDRRIQKFTSLLMSLSPSVSSSFLMFPIKTAHTTNFLLLG</sequence>
<dbReference type="Pfam" id="PF03194">
    <property type="entry name" value="LUC7"/>
    <property type="match status" value="1"/>
</dbReference>
<feature type="coiled-coil region" evidence="2">
    <location>
        <begin position="157"/>
        <end position="184"/>
    </location>
</feature>
<keyword evidence="2" id="KW-0175">Coiled coil</keyword>
<evidence type="ECO:0000313" key="4">
    <source>
        <dbReference type="EMBL" id="ADY44877.1"/>
    </source>
</evidence>
<dbReference type="PANTHER" id="PTHR12375">
    <property type="entry name" value="RNA-BINDING PROTEIN LUC7-RELATED"/>
    <property type="match status" value="1"/>
</dbReference>
<feature type="region of interest" description="Disordered" evidence="3">
    <location>
        <begin position="110"/>
        <end position="135"/>
    </location>
</feature>
<accession>F1L423</accession>
<name>F1L423_ASCSU</name>
<evidence type="ECO:0000256" key="2">
    <source>
        <dbReference type="SAM" id="Coils"/>
    </source>
</evidence>
<organism evidence="4">
    <name type="scientific">Ascaris suum</name>
    <name type="common">Pig roundworm</name>
    <name type="synonym">Ascaris lumbricoides</name>
    <dbReference type="NCBI Taxonomy" id="6253"/>
    <lineage>
        <taxon>Eukaryota</taxon>
        <taxon>Metazoa</taxon>
        <taxon>Ecdysozoa</taxon>
        <taxon>Nematoda</taxon>
        <taxon>Chromadorea</taxon>
        <taxon>Rhabditida</taxon>
        <taxon>Spirurina</taxon>
        <taxon>Ascaridomorpha</taxon>
        <taxon>Ascaridoidea</taxon>
        <taxon>Ascarididae</taxon>
        <taxon>Ascaris</taxon>
    </lineage>
</organism>
<reference evidence="4" key="1">
    <citation type="journal article" date="2011" name="Genome Res.">
        <title>Deep small RNA sequencing from the nematode Ascaris reveals conservation, functional diversification, and novel developmental profiles.</title>
        <authorList>
            <person name="Wang J."/>
            <person name="Czech B."/>
            <person name="Crunk A."/>
            <person name="Wallace A."/>
            <person name="Mitreva M."/>
            <person name="Hannon G.J."/>
            <person name="Davis R.E."/>
        </authorList>
    </citation>
    <scope>NUCLEOTIDE SEQUENCE</scope>
</reference>
<evidence type="ECO:0000256" key="1">
    <source>
        <dbReference type="ARBA" id="ARBA00005655"/>
    </source>
</evidence>
<dbReference type="GO" id="GO:0005685">
    <property type="term" value="C:U1 snRNP"/>
    <property type="evidence" value="ECO:0007669"/>
    <property type="project" value="InterPro"/>
</dbReference>
<dbReference type="InterPro" id="IPR004882">
    <property type="entry name" value="Luc7-rel"/>
</dbReference>
<evidence type="ECO:0000256" key="3">
    <source>
        <dbReference type="SAM" id="MobiDB-lite"/>
    </source>
</evidence>
<feature type="compositionally biased region" description="Basic and acidic residues" evidence="3">
    <location>
        <begin position="125"/>
        <end position="134"/>
    </location>
</feature>
<proteinExistence type="evidence at transcript level"/>
<protein>
    <submittedName>
        <fullName evidence="4">Luc7-like protein 3</fullName>
    </submittedName>
</protein>
<dbReference type="GO" id="GO:0006376">
    <property type="term" value="P:mRNA splice site recognition"/>
    <property type="evidence" value="ECO:0007669"/>
    <property type="project" value="InterPro"/>
</dbReference>
<dbReference type="AlphaFoldDB" id="F1L423"/>
<comment type="similarity">
    <text evidence="1">Belongs to the Luc7 family.</text>
</comment>